<feature type="transmembrane region" description="Helical" evidence="2">
    <location>
        <begin position="422"/>
        <end position="446"/>
    </location>
</feature>
<feature type="compositionally biased region" description="Gly residues" evidence="1">
    <location>
        <begin position="220"/>
        <end position="234"/>
    </location>
</feature>
<dbReference type="Pfam" id="PF07158">
    <property type="entry name" value="MatC_N"/>
    <property type="match status" value="1"/>
</dbReference>
<dbReference type="InterPro" id="IPR009827">
    <property type="entry name" value="MatC_N"/>
</dbReference>
<dbReference type="OrthoDB" id="8738207at2"/>
<keyword evidence="2" id="KW-0812">Transmembrane</keyword>
<evidence type="ECO:0000256" key="1">
    <source>
        <dbReference type="SAM" id="MobiDB-lite"/>
    </source>
</evidence>
<evidence type="ECO:0000256" key="2">
    <source>
        <dbReference type="SAM" id="Phobius"/>
    </source>
</evidence>
<feature type="region of interest" description="Disordered" evidence="1">
    <location>
        <begin position="206"/>
        <end position="237"/>
    </location>
</feature>
<reference evidence="4 5" key="1">
    <citation type="submission" date="2016-10" db="EMBL/GenBank/DDBJ databases">
        <authorList>
            <person name="de Groot N.N."/>
        </authorList>
    </citation>
    <scope>NUCLEOTIDE SEQUENCE [LARGE SCALE GENOMIC DNA]</scope>
    <source>
        <strain evidence="4 5">NP_1H</strain>
    </source>
</reference>
<evidence type="ECO:0000313" key="5">
    <source>
        <dbReference type="Proteomes" id="UP000199258"/>
    </source>
</evidence>
<dbReference type="STRING" id="335973.SAMN04488693_110100"/>
<feature type="transmembrane region" description="Helical" evidence="2">
    <location>
        <begin position="261"/>
        <end position="294"/>
    </location>
</feature>
<accession>A0A1G8K7E9</accession>
<evidence type="ECO:0000259" key="3">
    <source>
        <dbReference type="Pfam" id="PF07158"/>
    </source>
</evidence>
<feature type="transmembrane region" description="Helical" evidence="2">
    <location>
        <begin position="382"/>
        <end position="401"/>
    </location>
</feature>
<evidence type="ECO:0000313" key="4">
    <source>
        <dbReference type="EMBL" id="SDI39323.1"/>
    </source>
</evidence>
<dbReference type="RefSeq" id="WP_090586953.1">
    <property type="nucleotide sequence ID" value="NZ_FNDT01000010.1"/>
</dbReference>
<sequence>MSLALIAFLVLIAAFAWGSFTRVNAGLIAVVAAFIVGPLLAGLDIKEVIGAFPAGLFFILVGATLLFAIVRVTGTIDLLAYWCERLAGDRKVLVPILMFLLTASLAAAGAFTPAAIAIVAPVALALGMRFGISTLAMGLVIVQGANAGAFSPVNPFGVLGNQMLDSAGASGDSWKLFVYCFLFNAVLALIAYVVIQSIMKRRAAKREDGGSAARTNDDGGTSGAGISPSGGGTPAGTATLTAVRTETRTVTKVPVTPMRILTLVALVSLLVLTTVFGIDVGVASLILSLVLIAVNPGVQKPAMESMPWSAIILVTGIVTYVGMLEAMGALDELQAGIESLGNGSIAALVTSYVVGMVSAFASTTGTLGVISPVVTPIALDPMLTPIGVVTAIAISSSVVDVSPMSTSGALLMASAQPKDERMFFRALLLWAIAMIAVVPLLVWFVFVQLGIG</sequence>
<gene>
    <name evidence="4" type="ORF">SAMN04488693_110100</name>
</gene>
<proteinExistence type="predicted"/>
<feature type="transmembrane region" description="Helical" evidence="2">
    <location>
        <begin position="176"/>
        <end position="195"/>
    </location>
</feature>
<dbReference type="AlphaFoldDB" id="A0A1G8K7E9"/>
<feature type="transmembrane region" description="Helical" evidence="2">
    <location>
        <begin position="135"/>
        <end position="156"/>
    </location>
</feature>
<feature type="transmembrane region" description="Helical" evidence="2">
    <location>
        <begin position="26"/>
        <end position="43"/>
    </location>
</feature>
<dbReference type="Proteomes" id="UP000199258">
    <property type="component" value="Unassembled WGS sequence"/>
</dbReference>
<feature type="transmembrane region" description="Helical" evidence="2">
    <location>
        <begin position="306"/>
        <end position="324"/>
    </location>
</feature>
<organism evidence="4 5">
    <name type="scientific">Arthrobacter subterraneus</name>
    <dbReference type="NCBI Taxonomy" id="335973"/>
    <lineage>
        <taxon>Bacteria</taxon>
        <taxon>Bacillati</taxon>
        <taxon>Actinomycetota</taxon>
        <taxon>Actinomycetes</taxon>
        <taxon>Micrococcales</taxon>
        <taxon>Micrococcaceae</taxon>
        <taxon>Arthrobacter</taxon>
    </lineage>
</organism>
<feature type="domain" description="Dicarboxylate carrier MatC N-terminal" evidence="3">
    <location>
        <begin position="1"/>
        <end position="149"/>
    </location>
</feature>
<dbReference type="EMBL" id="FNDT01000010">
    <property type="protein sequence ID" value="SDI39323.1"/>
    <property type="molecule type" value="Genomic_DNA"/>
</dbReference>
<keyword evidence="2" id="KW-0472">Membrane</keyword>
<keyword evidence="2" id="KW-1133">Transmembrane helix</keyword>
<keyword evidence="5" id="KW-1185">Reference proteome</keyword>
<feature type="transmembrane region" description="Helical" evidence="2">
    <location>
        <begin position="55"/>
        <end position="76"/>
    </location>
</feature>
<protein>
    <submittedName>
        <fullName evidence="4">Di-and tricarboxylate transporter</fullName>
    </submittedName>
</protein>
<feature type="transmembrane region" description="Helical" evidence="2">
    <location>
        <begin position="345"/>
        <end position="370"/>
    </location>
</feature>
<name>A0A1G8K7E9_9MICC</name>
<feature type="transmembrane region" description="Helical" evidence="2">
    <location>
        <begin position="96"/>
        <end position="123"/>
    </location>
</feature>